<evidence type="ECO:0000259" key="6">
    <source>
        <dbReference type="PROSITE" id="PS50902"/>
    </source>
</evidence>
<dbReference type="PRINTS" id="PR00371">
    <property type="entry name" value="FPNCR"/>
</dbReference>
<dbReference type="Proteomes" id="UP000642180">
    <property type="component" value="Unassembled WGS sequence"/>
</dbReference>
<dbReference type="EMBL" id="BMDI01000001">
    <property type="protein sequence ID" value="GGI19296.1"/>
    <property type="molecule type" value="Genomic_DNA"/>
</dbReference>
<feature type="domain" description="Flavodoxin-like" evidence="6">
    <location>
        <begin position="48"/>
        <end position="188"/>
    </location>
</feature>
<evidence type="ECO:0000256" key="5">
    <source>
        <dbReference type="SAM" id="Phobius"/>
    </source>
</evidence>
<protein>
    <recommendedName>
        <fullName evidence="4">NADPH--hemoprotein reductase</fullName>
        <ecNumber evidence="4">1.6.2.4</ecNumber>
    </recommendedName>
</protein>
<dbReference type="AlphaFoldDB" id="A0A8J3F307"/>
<dbReference type="SUPFAM" id="SSF52218">
    <property type="entry name" value="Flavoproteins"/>
    <property type="match status" value="1"/>
</dbReference>
<dbReference type="EC" id="1.6.2.4" evidence="4"/>
<keyword evidence="3" id="KW-0249">Electron transport</keyword>
<keyword evidence="2" id="KW-0288">FMN</keyword>
<reference evidence="9" key="1">
    <citation type="journal article" date="2019" name="Int. J. Syst. Evol. Microbiol.">
        <title>The Global Catalogue of Microorganisms (GCM) 10K type strain sequencing project: providing services to taxonomists for standard genome sequencing and annotation.</title>
        <authorList>
            <consortium name="The Broad Institute Genomics Platform"/>
            <consortium name="The Broad Institute Genome Sequencing Center for Infectious Disease"/>
            <person name="Wu L."/>
            <person name="Ma J."/>
        </authorList>
    </citation>
    <scope>NUCLEOTIDE SEQUENCE [LARGE SCALE GENOMIC DNA]</scope>
    <source>
        <strain evidence="9">CCM 2767</strain>
    </source>
</reference>
<organism evidence="8 9">
    <name type="scientific">Oxalicibacterium faecigallinarum</name>
    <dbReference type="NCBI Taxonomy" id="573741"/>
    <lineage>
        <taxon>Bacteria</taxon>
        <taxon>Pseudomonadati</taxon>
        <taxon>Pseudomonadota</taxon>
        <taxon>Betaproteobacteria</taxon>
        <taxon>Burkholderiales</taxon>
        <taxon>Oxalobacteraceae</taxon>
        <taxon>Oxalicibacterium</taxon>
    </lineage>
</organism>
<dbReference type="RefSeq" id="WP_229726299.1">
    <property type="nucleotide sequence ID" value="NZ_BMDI01000001.1"/>
</dbReference>
<evidence type="ECO:0000256" key="3">
    <source>
        <dbReference type="ARBA" id="ARBA00022982"/>
    </source>
</evidence>
<dbReference type="InterPro" id="IPR008254">
    <property type="entry name" value="Flavodoxin/NO_synth"/>
</dbReference>
<feature type="transmembrane region" description="Helical" evidence="5">
    <location>
        <begin position="6"/>
        <end position="28"/>
    </location>
</feature>
<gene>
    <name evidence="8" type="ORF">GCM10008066_18370</name>
</gene>
<accession>A0A8J3F307</accession>
<dbReference type="Gene3D" id="2.40.30.10">
    <property type="entry name" value="Translation factors"/>
    <property type="match status" value="1"/>
</dbReference>
<evidence type="ECO:0000313" key="9">
    <source>
        <dbReference type="Proteomes" id="UP000642180"/>
    </source>
</evidence>
<proteinExistence type="predicted"/>
<keyword evidence="9" id="KW-1185">Reference proteome</keyword>
<dbReference type="PANTHER" id="PTHR19384:SF17">
    <property type="entry name" value="NADPH--CYTOCHROME P450 REDUCTASE"/>
    <property type="match status" value="1"/>
</dbReference>
<dbReference type="InterPro" id="IPR001433">
    <property type="entry name" value="OxRdtase_FAD/NAD-bd"/>
</dbReference>
<feature type="domain" description="FAD-binding FR-type" evidence="7">
    <location>
        <begin position="202"/>
        <end position="314"/>
    </location>
</feature>
<dbReference type="InterPro" id="IPR001094">
    <property type="entry name" value="Flavdoxin-like"/>
</dbReference>
<evidence type="ECO:0000256" key="4">
    <source>
        <dbReference type="ARBA" id="ARBA00023797"/>
    </source>
</evidence>
<dbReference type="Gene3D" id="3.40.50.80">
    <property type="entry name" value="Nucleotide-binding domain of ferredoxin-NADP reductase (FNR) module"/>
    <property type="match status" value="1"/>
</dbReference>
<dbReference type="InterPro" id="IPR029039">
    <property type="entry name" value="Flavoprotein-like_sf"/>
</dbReference>
<dbReference type="InterPro" id="IPR017938">
    <property type="entry name" value="Riboflavin_synthase-like_b-brl"/>
</dbReference>
<sequence length="455" mass="50527">MNWDNNTRLAVALLFVIGYLLMCGGIWWTRHRARKQRALLAAGDRQSWLIAYASQTGFAEQLAQRTVEILKTAGIKTRLAVLSDIDASDLEQTERALFVVSTYGEGAPPDNGVAFASKVVSSGQATLNQLHFGMLMLGDSSYSQFCGFGRDLTTWLKARGAQPLFDNVTVNSNGDTKKSLQAWQHELSHIAGTNDAPDWEGPTYQQWILTARRELNPGSAGNPAFHIELQPPHDVVADWQAGDLIQVLAPSDLHKPRDYSIASIPSDGSLHLLVRQEKHSDGTLGIASGWLTHTASVGAIVDMRLRTHANFRIGENRDRPLILIGNGTGLAGLRSHLKARAASGKATRNWLIFGERQAEYDFFHKEDILRWQDSNVLEQADIVFSRDGERREYVQDRLLSKASEVRRWIEDGAAIYICGSLQGMASGLNDALTEILGEETLARLTMEGRYRRDVY</sequence>
<keyword evidence="3" id="KW-0813">Transport</keyword>
<dbReference type="Pfam" id="PF00175">
    <property type="entry name" value="NAD_binding_1"/>
    <property type="match status" value="1"/>
</dbReference>
<dbReference type="GO" id="GO:0005829">
    <property type="term" value="C:cytosol"/>
    <property type="evidence" value="ECO:0007669"/>
    <property type="project" value="TreeGrafter"/>
</dbReference>
<dbReference type="InterPro" id="IPR001709">
    <property type="entry name" value="Flavoprot_Pyr_Nucl_cyt_Rdtase"/>
</dbReference>
<dbReference type="SUPFAM" id="SSF63380">
    <property type="entry name" value="Riboflavin synthase domain-like"/>
    <property type="match status" value="1"/>
</dbReference>
<name>A0A8J3F307_9BURK</name>
<dbReference type="Pfam" id="PF00258">
    <property type="entry name" value="Flavodoxin_1"/>
    <property type="match status" value="1"/>
</dbReference>
<dbReference type="PROSITE" id="PS50902">
    <property type="entry name" value="FLAVODOXIN_LIKE"/>
    <property type="match status" value="1"/>
</dbReference>
<dbReference type="GO" id="GO:0003958">
    <property type="term" value="F:NADPH-hemoprotein reductase activity"/>
    <property type="evidence" value="ECO:0007669"/>
    <property type="project" value="UniProtKB-EC"/>
</dbReference>
<dbReference type="GO" id="GO:0050660">
    <property type="term" value="F:flavin adenine dinucleotide binding"/>
    <property type="evidence" value="ECO:0007669"/>
    <property type="project" value="TreeGrafter"/>
</dbReference>
<evidence type="ECO:0000313" key="8">
    <source>
        <dbReference type="EMBL" id="GGI19296.1"/>
    </source>
</evidence>
<evidence type="ECO:0000259" key="7">
    <source>
        <dbReference type="PROSITE" id="PS51384"/>
    </source>
</evidence>
<keyword evidence="1" id="KW-0285">Flavoprotein</keyword>
<evidence type="ECO:0000256" key="1">
    <source>
        <dbReference type="ARBA" id="ARBA00022630"/>
    </source>
</evidence>
<dbReference type="CDD" id="cd06200">
    <property type="entry name" value="SiR_like1"/>
    <property type="match status" value="1"/>
</dbReference>
<dbReference type="PRINTS" id="PR00369">
    <property type="entry name" value="FLAVODOXIN"/>
</dbReference>
<dbReference type="GO" id="GO:0010181">
    <property type="term" value="F:FMN binding"/>
    <property type="evidence" value="ECO:0007669"/>
    <property type="project" value="InterPro"/>
</dbReference>
<dbReference type="Gene3D" id="3.40.50.360">
    <property type="match status" value="1"/>
</dbReference>
<keyword evidence="5" id="KW-1133">Transmembrane helix</keyword>
<dbReference type="InterPro" id="IPR017927">
    <property type="entry name" value="FAD-bd_FR_type"/>
</dbReference>
<keyword evidence="5" id="KW-0472">Membrane</keyword>
<dbReference type="InterPro" id="IPR039261">
    <property type="entry name" value="FNR_nucleotide-bd"/>
</dbReference>
<dbReference type="PANTHER" id="PTHR19384">
    <property type="entry name" value="NITRIC OXIDE SYNTHASE-RELATED"/>
    <property type="match status" value="1"/>
</dbReference>
<evidence type="ECO:0000256" key="2">
    <source>
        <dbReference type="ARBA" id="ARBA00022643"/>
    </source>
</evidence>
<comment type="caution">
    <text evidence="8">The sequence shown here is derived from an EMBL/GenBank/DDBJ whole genome shotgun (WGS) entry which is preliminary data.</text>
</comment>
<dbReference type="PROSITE" id="PS51384">
    <property type="entry name" value="FAD_FR"/>
    <property type="match status" value="1"/>
</dbReference>
<keyword evidence="5" id="KW-0812">Transmembrane</keyword>
<dbReference type="SUPFAM" id="SSF52343">
    <property type="entry name" value="Ferredoxin reductase-like, C-terminal NADP-linked domain"/>
    <property type="match status" value="1"/>
</dbReference>